<evidence type="ECO:0000313" key="2">
    <source>
        <dbReference type="EMBL" id="SBR42559.1"/>
    </source>
</evidence>
<dbReference type="AlphaFoldDB" id="A0A1A8LFA6"/>
<gene>
    <name evidence="2" type="primary">BANK1</name>
</gene>
<reference evidence="2" key="1">
    <citation type="submission" date="2016-05" db="EMBL/GenBank/DDBJ databases">
        <authorList>
            <person name="Lavstsen T."/>
            <person name="Jespersen J.S."/>
        </authorList>
    </citation>
    <scope>NUCLEOTIDE SEQUENCE</scope>
    <source>
        <tissue evidence="2">Brain</tissue>
    </source>
</reference>
<feature type="region of interest" description="Disordered" evidence="1">
    <location>
        <begin position="53"/>
        <end position="83"/>
    </location>
</feature>
<dbReference type="EMBL" id="HAEF01005177">
    <property type="protein sequence ID" value="SBR42559.1"/>
    <property type="molecule type" value="Transcribed_RNA"/>
</dbReference>
<organism evidence="2">
    <name type="scientific">Nothobranchius pienaari</name>
    <dbReference type="NCBI Taxonomy" id="704102"/>
    <lineage>
        <taxon>Eukaryota</taxon>
        <taxon>Metazoa</taxon>
        <taxon>Chordata</taxon>
        <taxon>Craniata</taxon>
        <taxon>Vertebrata</taxon>
        <taxon>Euteleostomi</taxon>
        <taxon>Actinopterygii</taxon>
        <taxon>Neopterygii</taxon>
        <taxon>Teleostei</taxon>
        <taxon>Neoteleostei</taxon>
        <taxon>Acanthomorphata</taxon>
        <taxon>Ovalentaria</taxon>
        <taxon>Atherinomorphae</taxon>
        <taxon>Cyprinodontiformes</taxon>
        <taxon>Nothobranchiidae</taxon>
        <taxon>Nothobranchius</taxon>
    </lineage>
</organism>
<sequence length="83" mass="9231">TRSAHNQLPWTDSTRHCQKSWPHGASCLVKRDIDGGRSDGSIYEMMCNAGINQQPQDEDQEGGDDDLYTMLGEDDDCNSVETP</sequence>
<name>A0A1A8LFA6_9TELE</name>
<proteinExistence type="predicted"/>
<feature type="non-terminal residue" evidence="2">
    <location>
        <position position="83"/>
    </location>
</feature>
<feature type="compositionally biased region" description="Acidic residues" evidence="1">
    <location>
        <begin position="56"/>
        <end position="83"/>
    </location>
</feature>
<reference evidence="2" key="2">
    <citation type="submission" date="2016-06" db="EMBL/GenBank/DDBJ databases">
        <title>The genome of a short-lived fish provides insights into sex chromosome evolution and the genetic control of aging.</title>
        <authorList>
            <person name="Reichwald K."/>
            <person name="Felder M."/>
            <person name="Petzold A."/>
            <person name="Koch P."/>
            <person name="Groth M."/>
            <person name="Platzer M."/>
        </authorList>
    </citation>
    <scope>NUCLEOTIDE SEQUENCE</scope>
    <source>
        <tissue evidence="2">Brain</tissue>
    </source>
</reference>
<accession>A0A1A8LFA6</accession>
<evidence type="ECO:0000256" key="1">
    <source>
        <dbReference type="SAM" id="MobiDB-lite"/>
    </source>
</evidence>
<protein>
    <submittedName>
        <fullName evidence="2">B-cell scaffold protein with ankyrin repeats 1</fullName>
    </submittedName>
</protein>
<feature type="non-terminal residue" evidence="2">
    <location>
        <position position="1"/>
    </location>
</feature>